<dbReference type="InterPro" id="IPR004332">
    <property type="entry name" value="Transposase_MuDR"/>
</dbReference>
<keyword evidence="5" id="KW-1185">Reference proteome</keyword>
<gene>
    <name evidence="4" type="ORF">CDL12_30196</name>
</gene>
<feature type="region of interest" description="Disordered" evidence="1">
    <location>
        <begin position="133"/>
        <end position="172"/>
    </location>
</feature>
<dbReference type="Proteomes" id="UP000231279">
    <property type="component" value="Unassembled WGS sequence"/>
</dbReference>
<protein>
    <submittedName>
        <fullName evidence="4">Uncharacterized protein</fullName>
    </submittedName>
</protein>
<dbReference type="Pfam" id="PF03108">
    <property type="entry name" value="DBD_Tnp_Mut"/>
    <property type="match status" value="1"/>
</dbReference>
<name>A0A2G9FWR7_9LAMI</name>
<comment type="caution">
    <text evidence="4">The sequence shown here is derived from an EMBL/GenBank/DDBJ whole genome shotgun (WGS) entry which is preliminary data.</text>
</comment>
<feature type="domain" description="PB1-like" evidence="3">
    <location>
        <begin position="25"/>
        <end position="125"/>
    </location>
</feature>
<organism evidence="4 5">
    <name type="scientific">Handroanthus impetiginosus</name>
    <dbReference type="NCBI Taxonomy" id="429701"/>
    <lineage>
        <taxon>Eukaryota</taxon>
        <taxon>Viridiplantae</taxon>
        <taxon>Streptophyta</taxon>
        <taxon>Embryophyta</taxon>
        <taxon>Tracheophyta</taxon>
        <taxon>Spermatophyta</taxon>
        <taxon>Magnoliopsida</taxon>
        <taxon>eudicotyledons</taxon>
        <taxon>Gunneridae</taxon>
        <taxon>Pentapetalae</taxon>
        <taxon>asterids</taxon>
        <taxon>lamiids</taxon>
        <taxon>Lamiales</taxon>
        <taxon>Bignoniaceae</taxon>
        <taxon>Crescentiina</taxon>
        <taxon>Tabebuia alliance</taxon>
        <taxon>Handroanthus</taxon>
    </lineage>
</organism>
<dbReference type="EMBL" id="NKXS01010114">
    <property type="protein sequence ID" value="PIM97334.1"/>
    <property type="molecule type" value="Genomic_DNA"/>
</dbReference>
<evidence type="ECO:0000313" key="4">
    <source>
        <dbReference type="EMBL" id="PIM97334.1"/>
    </source>
</evidence>
<feature type="compositionally biased region" description="Basic and acidic residues" evidence="1">
    <location>
        <begin position="153"/>
        <end position="166"/>
    </location>
</feature>
<evidence type="ECO:0000256" key="1">
    <source>
        <dbReference type="SAM" id="MobiDB-lite"/>
    </source>
</evidence>
<evidence type="ECO:0000259" key="2">
    <source>
        <dbReference type="Pfam" id="PF03108"/>
    </source>
</evidence>
<sequence length="363" mass="41279">MSWVLREVEKPIDPHLRAPDYGDSEEFTIRMHHGGKFLGQRVYLGGEVSHFDHCHSDYMSLQEIDSMSIKLGHHKDGDKVAQRFHFTVGHCDDPTNLRELLCDNDAMHLDNFVDNDRVVGIFVEHLDLKKNDLSDNGEKDVDSSNGENAGKASRVDNDGEASKGENDGQCSILNEDNNIYKNNEVEGLNANIAIDDHRQGHEEDEKNAKNVTGGLADSDYSFDDDILFYDNIDNDIEWVGFNLGVPTVGMTTHPNEIRGEKCVCNPAYKNLFNLTVDMDKPEFKVGQCFSFIDIFRAAMRKHSMLHGRDIVFVKNDPNKARVKCKDSKYKWLMYASYMHGEKTIQVKTLNKKHRDNSIKPPVL</sequence>
<evidence type="ECO:0000313" key="5">
    <source>
        <dbReference type="Proteomes" id="UP000231279"/>
    </source>
</evidence>
<dbReference type="AlphaFoldDB" id="A0A2G9FWR7"/>
<accession>A0A2G9FWR7</accession>
<dbReference type="Pfam" id="PF26130">
    <property type="entry name" value="PB1-like"/>
    <property type="match status" value="1"/>
</dbReference>
<proteinExistence type="predicted"/>
<dbReference type="InterPro" id="IPR058594">
    <property type="entry name" value="PB1-like_dom_pln"/>
</dbReference>
<reference evidence="5" key="1">
    <citation type="journal article" date="2018" name="Gigascience">
        <title>Genome assembly of the Pink Ipe (Handroanthus impetiginosus, Bignoniaceae), a highly valued, ecologically keystone Neotropical timber forest tree.</title>
        <authorList>
            <person name="Silva-Junior O.B."/>
            <person name="Grattapaglia D."/>
            <person name="Novaes E."/>
            <person name="Collevatti R.G."/>
        </authorList>
    </citation>
    <scope>NUCLEOTIDE SEQUENCE [LARGE SCALE GENOMIC DNA]</scope>
    <source>
        <strain evidence="5">cv. UFG-1</strain>
    </source>
</reference>
<evidence type="ECO:0000259" key="3">
    <source>
        <dbReference type="Pfam" id="PF26130"/>
    </source>
</evidence>
<dbReference type="OrthoDB" id="1918246at2759"/>
<feature type="domain" description="Transposase MuDR plant" evidence="2">
    <location>
        <begin position="283"/>
        <end position="346"/>
    </location>
</feature>
<feature type="compositionally biased region" description="Basic and acidic residues" evidence="1">
    <location>
        <begin position="133"/>
        <end position="142"/>
    </location>
</feature>